<dbReference type="GO" id="GO:0005886">
    <property type="term" value="C:plasma membrane"/>
    <property type="evidence" value="ECO:0007669"/>
    <property type="project" value="TreeGrafter"/>
</dbReference>
<evidence type="ECO:0000259" key="1">
    <source>
        <dbReference type="Pfam" id="PF05050"/>
    </source>
</evidence>
<comment type="caution">
    <text evidence="2">The sequence shown here is derived from an EMBL/GenBank/DDBJ whole genome shotgun (WGS) entry which is preliminary data.</text>
</comment>
<dbReference type="GO" id="GO:0006888">
    <property type="term" value="P:endoplasmic reticulum to Golgi vesicle-mediated transport"/>
    <property type="evidence" value="ECO:0007669"/>
    <property type="project" value="TreeGrafter"/>
</dbReference>
<dbReference type="SUPFAM" id="SSF53335">
    <property type="entry name" value="S-adenosyl-L-methionine-dependent methyltransferases"/>
    <property type="match status" value="1"/>
</dbReference>
<evidence type="ECO:0000313" key="3">
    <source>
        <dbReference type="Proteomes" id="UP000239899"/>
    </source>
</evidence>
<proteinExistence type="predicted"/>
<dbReference type="GO" id="GO:0005794">
    <property type="term" value="C:Golgi apparatus"/>
    <property type="evidence" value="ECO:0007669"/>
    <property type="project" value="TreeGrafter"/>
</dbReference>
<dbReference type="InterPro" id="IPR029063">
    <property type="entry name" value="SAM-dependent_MTases_sf"/>
</dbReference>
<dbReference type="InterPro" id="IPR053202">
    <property type="entry name" value="EGF_Rcpt_Signaling_Reg"/>
</dbReference>
<dbReference type="OrthoDB" id="512533at2759"/>
<keyword evidence="2" id="KW-0489">Methyltransferase</keyword>
<dbReference type="Proteomes" id="UP000239899">
    <property type="component" value="Unassembled WGS sequence"/>
</dbReference>
<dbReference type="PANTHER" id="PTHR34009">
    <property type="entry name" value="PROTEIN STAR"/>
    <property type="match status" value="1"/>
</dbReference>
<dbReference type="GO" id="GO:0032259">
    <property type="term" value="P:methylation"/>
    <property type="evidence" value="ECO:0007669"/>
    <property type="project" value="UniProtKB-KW"/>
</dbReference>
<dbReference type="GO" id="GO:0031902">
    <property type="term" value="C:late endosome membrane"/>
    <property type="evidence" value="ECO:0007669"/>
    <property type="project" value="TreeGrafter"/>
</dbReference>
<dbReference type="GO" id="GO:0005789">
    <property type="term" value="C:endoplasmic reticulum membrane"/>
    <property type="evidence" value="ECO:0007669"/>
    <property type="project" value="TreeGrafter"/>
</dbReference>
<dbReference type="InterPro" id="IPR006342">
    <property type="entry name" value="FkbM_mtfrase"/>
</dbReference>
<dbReference type="GO" id="GO:0016197">
    <property type="term" value="P:endosomal transport"/>
    <property type="evidence" value="ECO:0007669"/>
    <property type="project" value="TreeGrafter"/>
</dbReference>
<organism evidence="2 3">
    <name type="scientific">Chlorella sorokiniana</name>
    <name type="common">Freshwater green alga</name>
    <dbReference type="NCBI Taxonomy" id="3076"/>
    <lineage>
        <taxon>Eukaryota</taxon>
        <taxon>Viridiplantae</taxon>
        <taxon>Chlorophyta</taxon>
        <taxon>core chlorophytes</taxon>
        <taxon>Trebouxiophyceae</taxon>
        <taxon>Chlorellales</taxon>
        <taxon>Chlorellaceae</taxon>
        <taxon>Chlorella clade</taxon>
        <taxon>Chlorella</taxon>
    </lineage>
</organism>
<sequence length="277" mass="30003">MQVVGGGDGAPPDIQVKAHVPAWAAACTSKPCRYMQLKSGSVNMDYPFSAEHGEDAWLVHNLFWEKRNGFYLEVGAMDGVSASNTLWLHKAANWTGMLVEADPDLAQALFEQRPESLTVNAAVCSDFKTVHWKGGGKTGGIVEFMSQKFKEEHHPDLGDISQLPQVACVPLQYLLGIWGVVEVDFLSIDVGGAELEVLQAADLSQMRVKVILVQTDGSNPSQDRAAAELLAAAGFEPVRKLNDPPASRMAQVSSVFVHKTAWPELAHSPAISEVVLE</sequence>
<accession>A0A2P6TGB7</accession>
<feature type="domain" description="Methyltransferase FkbM" evidence="1">
    <location>
        <begin position="73"/>
        <end position="235"/>
    </location>
</feature>
<dbReference type="PANTHER" id="PTHR34009:SF2">
    <property type="entry name" value="PROTEIN STAR"/>
    <property type="match status" value="1"/>
</dbReference>
<keyword evidence="3" id="KW-1185">Reference proteome</keyword>
<evidence type="ECO:0000313" key="2">
    <source>
        <dbReference type="EMBL" id="PRW33145.1"/>
    </source>
</evidence>
<dbReference type="EMBL" id="LHPG02000017">
    <property type="protein sequence ID" value="PRW33145.1"/>
    <property type="molecule type" value="Genomic_DNA"/>
</dbReference>
<dbReference type="Pfam" id="PF05050">
    <property type="entry name" value="Methyltransf_21"/>
    <property type="match status" value="1"/>
</dbReference>
<dbReference type="AlphaFoldDB" id="A0A2P6TGB7"/>
<dbReference type="Gene3D" id="3.40.50.150">
    <property type="entry name" value="Vaccinia Virus protein VP39"/>
    <property type="match status" value="1"/>
</dbReference>
<protein>
    <submittedName>
        <fullName evidence="2">Methyltransferase family</fullName>
    </submittedName>
</protein>
<gene>
    <name evidence="2" type="ORF">C2E21_7746</name>
</gene>
<reference evidence="2 3" key="1">
    <citation type="journal article" date="2018" name="Plant J.">
        <title>Genome sequences of Chlorella sorokiniana UTEX 1602 and Micractinium conductrix SAG 241.80: implications to maltose excretion by a green alga.</title>
        <authorList>
            <person name="Arriola M.B."/>
            <person name="Velmurugan N."/>
            <person name="Zhang Y."/>
            <person name="Plunkett M.H."/>
            <person name="Hondzo H."/>
            <person name="Barney B.M."/>
        </authorList>
    </citation>
    <scope>NUCLEOTIDE SEQUENCE [LARGE SCALE GENOMIC DNA]</scope>
    <source>
        <strain evidence="3">UTEX 1602</strain>
    </source>
</reference>
<dbReference type="GO" id="GO:0008168">
    <property type="term" value="F:methyltransferase activity"/>
    <property type="evidence" value="ECO:0007669"/>
    <property type="project" value="UniProtKB-KW"/>
</dbReference>
<keyword evidence="2" id="KW-0808">Transferase</keyword>
<name>A0A2P6TGB7_CHLSO</name>